<reference evidence="1 2" key="1">
    <citation type="journal article" date="2014" name="Nat. Genet.">
        <title>Genome and transcriptome of the porcine whipworm Trichuris suis.</title>
        <authorList>
            <person name="Jex A.R."/>
            <person name="Nejsum P."/>
            <person name="Schwarz E.M."/>
            <person name="Hu L."/>
            <person name="Young N.D."/>
            <person name="Hall R.S."/>
            <person name="Korhonen P.K."/>
            <person name="Liao S."/>
            <person name="Thamsborg S."/>
            <person name="Xia J."/>
            <person name="Xu P."/>
            <person name="Wang S."/>
            <person name="Scheerlinck J.P."/>
            <person name="Hofmann A."/>
            <person name="Sternberg P.W."/>
            <person name="Wang J."/>
            <person name="Gasser R.B."/>
        </authorList>
    </citation>
    <scope>NUCLEOTIDE SEQUENCE [LARGE SCALE GENOMIC DNA]</scope>
    <source>
        <strain evidence="1">DCEP-RM93M</strain>
    </source>
</reference>
<protein>
    <submittedName>
        <fullName evidence="1">Uncharacterized protein</fullName>
    </submittedName>
</protein>
<dbReference type="EMBL" id="KL363308">
    <property type="protein sequence ID" value="KFD47975.1"/>
    <property type="molecule type" value="Genomic_DNA"/>
</dbReference>
<organism evidence="1 2">
    <name type="scientific">Trichuris suis</name>
    <name type="common">pig whipworm</name>
    <dbReference type="NCBI Taxonomy" id="68888"/>
    <lineage>
        <taxon>Eukaryota</taxon>
        <taxon>Metazoa</taxon>
        <taxon>Ecdysozoa</taxon>
        <taxon>Nematoda</taxon>
        <taxon>Enoplea</taxon>
        <taxon>Dorylaimia</taxon>
        <taxon>Trichinellida</taxon>
        <taxon>Trichuridae</taxon>
        <taxon>Trichuris</taxon>
    </lineage>
</organism>
<dbReference type="AlphaFoldDB" id="A0A085LSM9"/>
<accession>A0A085LSM9</accession>
<name>A0A085LSM9_9BILA</name>
<proteinExistence type="predicted"/>
<evidence type="ECO:0000313" key="1">
    <source>
        <dbReference type="EMBL" id="KFD47975.1"/>
    </source>
</evidence>
<evidence type="ECO:0000313" key="2">
    <source>
        <dbReference type="Proteomes" id="UP000030764"/>
    </source>
</evidence>
<gene>
    <name evidence="1" type="ORF">M513_11152</name>
</gene>
<dbReference type="Proteomes" id="UP000030764">
    <property type="component" value="Unassembled WGS sequence"/>
</dbReference>
<keyword evidence="2" id="KW-1185">Reference proteome</keyword>
<sequence>MMDGKRIAGAHERTVAPRRYETLVAIDFPSPLLLFQGATDSRSSTKFKKGKTATAAATYRQSISAQPLDNALIGSLQKRWRKAEGQTATSAIEPQQSLLQERFLLFWYNNKYVWQ</sequence>